<gene>
    <name evidence="2" type="ORF">H0H10_22075</name>
</gene>
<evidence type="ECO:0000256" key="1">
    <source>
        <dbReference type="SAM" id="Phobius"/>
    </source>
</evidence>
<keyword evidence="3" id="KW-1185">Reference proteome</keyword>
<organism evidence="2 3">
    <name type="scientific">Streptomyces griseicoloratus</name>
    <dbReference type="NCBI Taxonomy" id="2752516"/>
    <lineage>
        <taxon>Bacteria</taxon>
        <taxon>Bacillati</taxon>
        <taxon>Actinomycetota</taxon>
        <taxon>Actinomycetes</taxon>
        <taxon>Kitasatosporales</taxon>
        <taxon>Streptomycetaceae</taxon>
        <taxon>Streptomyces</taxon>
    </lineage>
</organism>
<feature type="transmembrane region" description="Helical" evidence="1">
    <location>
        <begin position="14"/>
        <end position="35"/>
    </location>
</feature>
<reference evidence="2" key="1">
    <citation type="submission" date="2020-09" db="EMBL/GenBank/DDBJ databases">
        <title>Streptomyces grisecoloratus sp. nov., isolated from cotton soil.</title>
        <authorList>
            <person name="Xing L."/>
        </authorList>
    </citation>
    <scope>NUCLEOTIDE SEQUENCE</scope>
    <source>
        <strain evidence="2">TRM S81-3</strain>
    </source>
</reference>
<protein>
    <submittedName>
        <fullName evidence="2">Uncharacterized protein</fullName>
    </submittedName>
</protein>
<feature type="transmembrane region" description="Helical" evidence="1">
    <location>
        <begin position="133"/>
        <end position="153"/>
    </location>
</feature>
<keyword evidence="1" id="KW-0812">Transmembrane</keyword>
<dbReference type="EMBL" id="JACVQF010000200">
    <property type="protein sequence ID" value="MBD0421809.1"/>
    <property type="molecule type" value="Genomic_DNA"/>
</dbReference>
<sequence length="192" mass="20058">MTVLDARVGFREYLVYWAGTLPVRVFGAGAVVLAWRPWATMSGVPASVGLGCAVVFALWAAPPLDRRPTLESARWSYLVPRYRTTVLAGGVVVIAAFGEPAWWERACVAGLLVAYLVTSETWPWRWGRGAARVCAEAIAAGAGAGVVLAAAAVPVTGPGAGMGRVIAAGVVMGLMVVGGGVVGARWRRSLHE</sequence>
<evidence type="ECO:0000313" key="3">
    <source>
        <dbReference type="Proteomes" id="UP000621210"/>
    </source>
</evidence>
<dbReference type="Proteomes" id="UP000621210">
    <property type="component" value="Unassembled WGS sequence"/>
</dbReference>
<feature type="transmembrane region" description="Helical" evidence="1">
    <location>
        <begin position="41"/>
        <end position="61"/>
    </location>
</feature>
<dbReference type="RefSeq" id="WP_188182756.1">
    <property type="nucleotide sequence ID" value="NZ_JACVQF010000200.1"/>
</dbReference>
<accession>A0A926QRF5</accession>
<feature type="transmembrane region" description="Helical" evidence="1">
    <location>
        <begin position="165"/>
        <end position="186"/>
    </location>
</feature>
<evidence type="ECO:0000313" key="2">
    <source>
        <dbReference type="EMBL" id="MBD0421809.1"/>
    </source>
</evidence>
<keyword evidence="1" id="KW-0472">Membrane</keyword>
<reference evidence="2" key="2">
    <citation type="submission" date="2020-09" db="EMBL/GenBank/DDBJ databases">
        <authorList>
            <person name="Luo X."/>
        </authorList>
    </citation>
    <scope>NUCLEOTIDE SEQUENCE</scope>
    <source>
        <strain evidence="2">TRM S81-3</strain>
    </source>
</reference>
<name>A0A926QRF5_9ACTN</name>
<comment type="caution">
    <text evidence="2">The sequence shown here is derived from an EMBL/GenBank/DDBJ whole genome shotgun (WGS) entry which is preliminary data.</text>
</comment>
<dbReference type="AlphaFoldDB" id="A0A926QRF5"/>
<proteinExistence type="predicted"/>
<keyword evidence="1" id="KW-1133">Transmembrane helix</keyword>